<evidence type="ECO:0000256" key="2">
    <source>
        <dbReference type="ARBA" id="ARBA00022448"/>
    </source>
</evidence>
<dbReference type="Proteomes" id="UP000014977">
    <property type="component" value="Unassembled WGS sequence"/>
</dbReference>
<accession>S7TZJ3</accession>
<evidence type="ECO:0000256" key="4">
    <source>
        <dbReference type="ARBA" id="ARBA00022989"/>
    </source>
</evidence>
<dbReference type="RefSeq" id="WP_020876007.1">
    <property type="nucleotide sequence ID" value="NZ_ATHJ01000065.1"/>
</dbReference>
<feature type="transmembrane region" description="Helical" evidence="6">
    <location>
        <begin position="278"/>
        <end position="298"/>
    </location>
</feature>
<dbReference type="OrthoDB" id="9779554at2"/>
<comment type="similarity">
    <text evidence="6">Belongs to the inorganic phosphate transporter (PiT) (TC 2.A.20) family.</text>
</comment>
<evidence type="ECO:0000256" key="5">
    <source>
        <dbReference type="ARBA" id="ARBA00023136"/>
    </source>
</evidence>
<keyword evidence="3 6" id="KW-0812">Transmembrane</keyword>
<dbReference type="PANTHER" id="PTHR11101:SF16">
    <property type="entry name" value="PHOSPHATE TRANSPORTER"/>
    <property type="match status" value="1"/>
</dbReference>
<reference evidence="7 8" key="1">
    <citation type="journal article" date="2013" name="Genome Announc.">
        <title>Draft genome sequences for three mercury-methylating, sulfate-reducing bacteria.</title>
        <authorList>
            <person name="Brown S.D."/>
            <person name="Hurt R.A.Jr."/>
            <person name="Gilmour C.C."/>
            <person name="Elias D.A."/>
        </authorList>
    </citation>
    <scope>NUCLEOTIDE SEQUENCE [LARGE SCALE GENOMIC DNA]</scope>
    <source>
        <strain evidence="7 8">DSM 2059</strain>
    </source>
</reference>
<dbReference type="eggNOG" id="COG0306">
    <property type="taxonomic scope" value="Bacteria"/>
</dbReference>
<dbReference type="PATRIC" id="fig|1121405.3.peg.1066"/>
<evidence type="ECO:0000313" key="7">
    <source>
        <dbReference type="EMBL" id="EPR42497.1"/>
    </source>
</evidence>
<dbReference type="EMBL" id="ATHJ01000065">
    <property type="protein sequence ID" value="EPR42497.1"/>
    <property type="molecule type" value="Genomic_DNA"/>
</dbReference>
<dbReference type="STRING" id="897.B2D07_07305"/>
<feature type="transmembrane region" description="Helical" evidence="6">
    <location>
        <begin position="76"/>
        <end position="97"/>
    </location>
</feature>
<dbReference type="InterPro" id="IPR001204">
    <property type="entry name" value="Phos_transporter"/>
</dbReference>
<feature type="transmembrane region" description="Helical" evidence="6">
    <location>
        <begin position="109"/>
        <end position="127"/>
    </location>
</feature>
<dbReference type="AlphaFoldDB" id="S7TZJ3"/>
<dbReference type="PANTHER" id="PTHR11101">
    <property type="entry name" value="PHOSPHATE TRANSPORTER"/>
    <property type="match status" value="1"/>
</dbReference>
<feature type="transmembrane region" description="Helical" evidence="6">
    <location>
        <begin position="495"/>
        <end position="513"/>
    </location>
</feature>
<name>S7TZJ3_DESML</name>
<proteinExistence type="inferred from homology"/>
<feature type="transmembrane region" description="Helical" evidence="6">
    <location>
        <begin position="227"/>
        <end position="247"/>
    </location>
</feature>
<keyword evidence="2 6" id="KW-0813">Transport</keyword>
<feature type="transmembrane region" description="Helical" evidence="6">
    <location>
        <begin position="310"/>
        <end position="329"/>
    </location>
</feature>
<keyword evidence="8" id="KW-1185">Reference proteome</keyword>
<feature type="transmembrane region" description="Helical" evidence="6">
    <location>
        <begin position="465"/>
        <end position="489"/>
    </location>
</feature>
<gene>
    <name evidence="7" type="ORF">dsmv_1623</name>
</gene>
<evidence type="ECO:0000313" key="8">
    <source>
        <dbReference type="Proteomes" id="UP000014977"/>
    </source>
</evidence>
<evidence type="ECO:0000256" key="6">
    <source>
        <dbReference type="RuleBase" id="RU363058"/>
    </source>
</evidence>
<sequence>MELYLFALIVLFAIAVADLIVGVSNDAVNFLNSSVGSRVAPRTTIMIIASLGILAGVTFSSGMMEVARKGIFHPQYFLMPELITIFIAVMITDILLLDLFNTFGMPTSTTVSIVFELLGAAIAVSIFKISQNGQALLSLGDYINTGKALAIISGILLSVGIAFVCGVAAQFTTRLIFTFDFAPRLRRYGGLWGGMALSMITYFILIKGAKGASFMTADAVAWINTHTWTILGAGFIFFTILFQVVILTTRINILKPIVLAGTFALAMAFAANDLVNFIGVPLAGFHAFTLAKATAAPLTTPMAALQAKVHTSTLFLLGAGAIMVVTLWLSRKARTVTQTEIRLGRQEEGLERFDSSHLSRVMVRMVTGLFEGGRKLCPIAVRRWMRDRLDAEDYLPAPGYDGKTPEFDLLRASVNLMVASALISWATSMKLPLSTTYVTFMVAMGTSLADQAWGLESAVYRVTGVLAVIGGWFFTALMAFTVSLVFAFALAYLDGIALVGLLALVAFIIFRNFKIHATREKADREIQRLDLKRVTDIHFAVRTCFEHSGGFLEKVSGDISTCFDGILAQDRKRLKQLRHETSKLQRWSNIIVANIFKTLRLTQQADLRDAGKYASVILALQEITESMRDLILRCHVHTANQHSGLLPSQKEELSDVRRHAEALLRDAADMLLARKAFVYREIAAHYVNLKETLDDLDRKQIERIRSGASKTRLSILFYGINNAVLKISEQVLHLLTIFDKTLTLKENAEVDAGNGPSPAGQA</sequence>
<keyword evidence="6" id="KW-0592">Phosphate transport</keyword>
<dbReference type="Pfam" id="PF01384">
    <property type="entry name" value="PHO4"/>
    <property type="match status" value="1"/>
</dbReference>
<feature type="transmembrane region" description="Helical" evidence="6">
    <location>
        <begin position="43"/>
        <end position="64"/>
    </location>
</feature>
<dbReference type="GO" id="GO:0005315">
    <property type="term" value="F:phosphate transmembrane transporter activity"/>
    <property type="evidence" value="ECO:0007669"/>
    <property type="project" value="InterPro"/>
</dbReference>
<dbReference type="GO" id="GO:0016020">
    <property type="term" value="C:membrane"/>
    <property type="evidence" value="ECO:0007669"/>
    <property type="project" value="UniProtKB-SubCell"/>
</dbReference>
<comment type="subcellular location">
    <subcellularLocation>
        <location evidence="1 6">Membrane</location>
        <topology evidence="1 6">Multi-pass membrane protein</topology>
    </subcellularLocation>
</comment>
<feature type="transmembrane region" description="Helical" evidence="6">
    <location>
        <begin position="148"/>
        <end position="169"/>
    </location>
</feature>
<organism evidence="7 8">
    <name type="scientific">Desulfococcus multivorans DSM 2059</name>
    <dbReference type="NCBI Taxonomy" id="1121405"/>
    <lineage>
        <taxon>Bacteria</taxon>
        <taxon>Pseudomonadati</taxon>
        <taxon>Thermodesulfobacteriota</taxon>
        <taxon>Desulfobacteria</taxon>
        <taxon>Desulfobacterales</taxon>
        <taxon>Desulfococcaceae</taxon>
        <taxon>Desulfococcus</taxon>
    </lineage>
</organism>
<keyword evidence="4 6" id="KW-1133">Transmembrane helix</keyword>
<evidence type="ECO:0000256" key="1">
    <source>
        <dbReference type="ARBA" id="ARBA00004141"/>
    </source>
</evidence>
<protein>
    <recommendedName>
        <fullName evidence="6">Phosphate transporter</fullName>
    </recommendedName>
</protein>
<dbReference type="GO" id="GO:0035435">
    <property type="term" value="P:phosphate ion transmembrane transport"/>
    <property type="evidence" value="ECO:0007669"/>
    <property type="project" value="TreeGrafter"/>
</dbReference>
<comment type="caution">
    <text evidence="7">The sequence shown here is derived from an EMBL/GenBank/DDBJ whole genome shotgun (WGS) entry which is preliminary data.</text>
</comment>
<feature type="transmembrane region" description="Helical" evidence="6">
    <location>
        <begin position="189"/>
        <end position="206"/>
    </location>
</feature>
<evidence type="ECO:0000256" key="3">
    <source>
        <dbReference type="ARBA" id="ARBA00022692"/>
    </source>
</evidence>
<keyword evidence="5 6" id="KW-0472">Membrane</keyword>